<organism evidence="1 2">
    <name type="scientific">Roseospira goensis</name>
    <dbReference type="NCBI Taxonomy" id="391922"/>
    <lineage>
        <taxon>Bacteria</taxon>
        <taxon>Pseudomonadati</taxon>
        <taxon>Pseudomonadota</taxon>
        <taxon>Alphaproteobacteria</taxon>
        <taxon>Rhodospirillales</taxon>
        <taxon>Rhodospirillaceae</taxon>
        <taxon>Roseospira</taxon>
    </lineage>
</organism>
<dbReference type="EMBL" id="JACIGI010000022">
    <property type="protein sequence ID" value="MBB4286869.1"/>
    <property type="molecule type" value="Genomic_DNA"/>
</dbReference>
<reference evidence="1 2" key="1">
    <citation type="submission" date="2020-08" db="EMBL/GenBank/DDBJ databases">
        <title>Genome sequencing of Purple Non-Sulfur Bacteria from various extreme environments.</title>
        <authorList>
            <person name="Mayer M."/>
        </authorList>
    </citation>
    <scope>NUCLEOTIDE SEQUENCE [LARGE SCALE GENOMIC DNA]</scope>
    <source>
        <strain evidence="1 2">JA135</strain>
    </source>
</reference>
<dbReference type="RefSeq" id="WP_184436076.1">
    <property type="nucleotide sequence ID" value="NZ_JACIGI010000022.1"/>
</dbReference>
<dbReference type="AlphaFoldDB" id="A0A7W6S2A6"/>
<keyword evidence="2" id="KW-1185">Reference proteome</keyword>
<comment type="caution">
    <text evidence="1">The sequence shown here is derived from an EMBL/GenBank/DDBJ whole genome shotgun (WGS) entry which is preliminary data.</text>
</comment>
<dbReference type="Proteomes" id="UP000555728">
    <property type="component" value="Unassembled WGS sequence"/>
</dbReference>
<gene>
    <name evidence="1" type="ORF">GGD88_002610</name>
</gene>
<sequence length="96" mass="10164">MSDLAMQQVAELVHKVAGDVRRMGDMTTEQSTQMLSALDDLAATIMALKAVAAAQLKVTPVDPTAVHAWIDTNMDPAGEGTDKARAVVDDLLQAQS</sequence>
<proteinExistence type="predicted"/>
<evidence type="ECO:0000313" key="1">
    <source>
        <dbReference type="EMBL" id="MBB4286869.1"/>
    </source>
</evidence>
<evidence type="ECO:0000313" key="2">
    <source>
        <dbReference type="Proteomes" id="UP000555728"/>
    </source>
</evidence>
<protein>
    <submittedName>
        <fullName evidence="1">Polyhydroxyalkanoate synthesis regulator phasin</fullName>
    </submittedName>
</protein>
<name>A0A7W6S2A6_9PROT</name>
<accession>A0A7W6S2A6</accession>